<reference evidence="3" key="1">
    <citation type="journal article" date="2021" name="ISME J.">
        <title>Evolutionary origin and ecological implication of a unique nif island in free-living Bradyrhizobium lineages.</title>
        <authorList>
            <person name="Tao J."/>
        </authorList>
    </citation>
    <scope>NUCLEOTIDE SEQUENCE [LARGE SCALE GENOMIC DNA]</scope>
    <source>
        <strain evidence="3">SZCCT0434</strain>
    </source>
</reference>
<feature type="domain" description="HPr kinase/phosphorylase C-terminal" evidence="1">
    <location>
        <begin position="1"/>
        <end position="84"/>
    </location>
</feature>
<dbReference type="InterPro" id="IPR027417">
    <property type="entry name" value="P-loop_NTPase"/>
</dbReference>
<dbReference type="InterPro" id="IPR011104">
    <property type="entry name" value="Hpr_kin/Pase_C"/>
</dbReference>
<keyword evidence="2" id="KW-0418">Kinase</keyword>
<evidence type="ECO:0000259" key="1">
    <source>
        <dbReference type="Pfam" id="PF07475"/>
    </source>
</evidence>
<evidence type="ECO:0000313" key="3">
    <source>
        <dbReference type="Proteomes" id="UP001315278"/>
    </source>
</evidence>
<name>A0ABS5FCC9_9BRAD</name>
<dbReference type="EMBL" id="JAFCJH010000002">
    <property type="protein sequence ID" value="MBR0794443.1"/>
    <property type="molecule type" value="Genomic_DNA"/>
</dbReference>
<dbReference type="Pfam" id="PF07475">
    <property type="entry name" value="Hpr_kinase_C"/>
    <property type="match status" value="1"/>
</dbReference>
<organism evidence="2 3">
    <name type="scientific">Bradyrhizobium jicamae</name>
    <dbReference type="NCBI Taxonomy" id="280332"/>
    <lineage>
        <taxon>Bacteria</taxon>
        <taxon>Pseudomonadati</taxon>
        <taxon>Pseudomonadota</taxon>
        <taxon>Alphaproteobacteria</taxon>
        <taxon>Hyphomicrobiales</taxon>
        <taxon>Nitrobacteraceae</taxon>
        <taxon>Bradyrhizobium</taxon>
    </lineage>
</organism>
<gene>
    <name evidence="2" type="ORF">JQ615_03470</name>
</gene>
<dbReference type="SUPFAM" id="SSF53795">
    <property type="entry name" value="PEP carboxykinase-like"/>
    <property type="match status" value="1"/>
</dbReference>
<dbReference type="Proteomes" id="UP001315278">
    <property type="component" value="Unassembled WGS sequence"/>
</dbReference>
<dbReference type="RefSeq" id="WP_212394266.1">
    <property type="nucleotide sequence ID" value="NZ_JAFCJH010000002.1"/>
</dbReference>
<sequence length="188" mass="19658">MSRKTSVHATAVLVGKRAVLIRGPSGTGKSRLAFDLILAGRTGQLPPAILVGDDRVYLDTAGEQLWVRPTSELAGLIEIRGLGIRRCDFVAEAVVGLVVDLAADDAERVPPPDALKTSINGVELPRIPVSASFLPLPLVVAALTTTESSCSRNLAADCGKGIGNHITSTIASDLIGAASHLYRQEQGD</sequence>
<dbReference type="Gene3D" id="3.40.50.300">
    <property type="entry name" value="P-loop containing nucleotide triphosphate hydrolases"/>
    <property type="match status" value="1"/>
</dbReference>
<dbReference type="GO" id="GO:0016301">
    <property type="term" value="F:kinase activity"/>
    <property type="evidence" value="ECO:0007669"/>
    <property type="project" value="UniProtKB-KW"/>
</dbReference>
<comment type="caution">
    <text evidence="2">The sequence shown here is derived from an EMBL/GenBank/DDBJ whole genome shotgun (WGS) entry which is preliminary data.</text>
</comment>
<dbReference type="CDD" id="cd01918">
    <property type="entry name" value="HprK_C"/>
    <property type="match status" value="1"/>
</dbReference>
<keyword evidence="3" id="KW-1185">Reference proteome</keyword>
<evidence type="ECO:0000313" key="2">
    <source>
        <dbReference type="EMBL" id="MBR0794443.1"/>
    </source>
</evidence>
<accession>A0ABS5FCC9</accession>
<proteinExistence type="predicted"/>
<keyword evidence="2" id="KW-0808">Transferase</keyword>
<protein>
    <submittedName>
        <fullName evidence="2">HPr kinase/phosphatase C-terminal domain-containing protein</fullName>
    </submittedName>
</protein>